<dbReference type="SUPFAM" id="SSF48150">
    <property type="entry name" value="DNA-glycosylase"/>
    <property type="match status" value="1"/>
</dbReference>
<comment type="caution">
    <text evidence="1">The sequence shown here is derived from an EMBL/GenBank/DDBJ whole genome shotgun (WGS) entry which is preliminary data.</text>
</comment>
<proteinExistence type="predicted"/>
<evidence type="ECO:0000313" key="1">
    <source>
        <dbReference type="EMBL" id="KAF5179931.1"/>
    </source>
</evidence>
<dbReference type="GO" id="GO:0003824">
    <property type="term" value="F:catalytic activity"/>
    <property type="evidence" value="ECO:0007669"/>
    <property type="project" value="InterPro"/>
</dbReference>
<sequence>VACVLMFNLQRDDFPVDTHVFRLTKAIGWVPDSSDRKKAYLHLDKRIPNELKLDLNCLLITHGKLCQRCKKLNDQQSQPNIPHSCPLSKYYCSAVPPPVTLKK</sequence>
<dbReference type="Gene3D" id="1.10.1670.10">
    <property type="entry name" value="Helix-hairpin-Helix base-excision DNA repair enzymes (C-terminal)"/>
    <property type="match status" value="1"/>
</dbReference>
<name>A0A7J6V5D0_THATH</name>
<accession>A0A7J6V5D0</accession>
<keyword evidence="2" id="KW-1185">Reference proteome</keyword>
<organism evidence="1 2">
    <name type="scientific">Thalictrum thalictroides</name>
    <name type="common">Rue-anemone</name>
    <name type="synonym">Anemone thalictroides</name>
    <dbReference type="NCBI Taxonomy" id="46969"/>
    <lineage>
        <taxon>Eukaryota</taxon>
        <taxon>Viridiplantae</taxon>
        <taxon>Streptophyta</taxon>
        <taxon>Embryophyta</taxon>
        <taxon>Tracheophyta</taxon>
        <taxon>Spermatophyta</taxon>
        <taxon>Magnoliopsida</taxon>
        <taxon>Ranunculales</taxon>
        <taxon>Ranunculaceae</taxon>
        <taxon>Thalictroideae</taxon>
        <taxon>Thalictrum</taxon>
    </lineage>
</organism>
<evidence type="ECO:0000313" key="2">
    <source>
        <dbReference type="Proteomes" id="UP000554482"/>
    </source>
</evidence>
<reference evidence="1 2" key="1">
    <citation type="submission" date="2020-06" db="EMBL/GenBank/DDBJ databases">
        <title>Transcriptomic and genomic resources for Thalictrum thalictroides and T. hernandezii: Facilitating candidate gene discovery in an emerging model plant lineage.</title>
        <authorList>
            <person name="Arias T."/>
            <person name="Riano-Pachon D.M."/>
            <person name="Di Stilio V.S."/>
        </authorList>
    </citation>
    <scope>NUCLEOTIDE SEQUENCE [LARGE SCALE GENOMIC DNA]</scope>
    <source>
        <strain evidence="2">cv. WT478/WT964</strain>
        <tissue evidence="1">Leaves</tissue>
    </source>
</reference>
<dbReference type="EMBL" id="JABWDY010038118">
    <property type="protein sequence ID" value="KAF5179931.1"/>
    <property type="molecule type" value="Genomic_DNA"/>
</dbReference>
<feature type="non-terminal residue" evidence="1">
    <location>
        <position position="1"/>
    </location>
</feature>
<dbReference type="GO" id="GO:0006281">
    <property type="term" value="P:DNA repair"/>
    <property type="evidence" value="ECO:0007669"/>
    <property type="project" value="InterPro"/>
</dbReference>
<dbReference type="OrthoDB" id="5607at2759"/>
<gene>
    <name evidence="1" type="ORF">FRX31_030482</name>
</gene>
<dbReference type="Proteomes" id="UP000554482">
    <property type="component" value="Unassembled WGS sequence"/>
</dbReference>
<dbReference type="InterPro" id="IPR023170">
    <property type="entry name" value="HhH_base_excis_C"/>
</dbReference>
<dbReference type="InterPro" id="IPR011257">
    <property type="entry name" value="DNA_glycosylase"/>
</dbReference>
<protein>
    <submittedName>
        <fullName evidence="1">Dna glycosylase superfamily protein</fullName>
    </submittedName>
</protein>
<dbReference type="PANTHER" id="PTHR47203">
    <property type="match status" value="1"/>
</dbReference>
<dbReference type="PANTHER" id="PTHR47203:SF1">
    <property type="entry name" value="HYPOTHETICAL BASE EXCISION DNA REPAIR PROTEIN (EUROFUNG)"/>
    <property type="match status" value="1"/>
</dbReference>
<dbReference type="AlphaFoldDB" id="A0A7J6V5D0"/>